<reference evidence="2" key="1">
    <citation type="submission" date="2013-08" db="EMBL/GenBank/DDBJ databases">
        <authorList>
            <person name="Mendez C."/>
            <person name="Richter M."/>
            <person name="Ferrer M."/>
            <person name="Sanchez J."/>
        </authorList>
    </citation>
    <scope>NUCLEOTIDE SEQUENCE</scope>
</reference>
<name>T0YEN5_9ZZZZ</name>
<dbReference type="Pfam" id="PF12323">
    <property type="entry name" value="HTH_OrfB_IS605"/>
    <property type="match status" value="1"/>
</dbReference>
<proteinExistence type="predicted"/>
<accession>T0YEN5</accession>
<gene>
    <name evidence="2" type="ORF">B1B_17384</name>
</gene>
<feature type="domain" description="Transposase putative helix-turn-helix" evidence="1">
    <location>
        <begin position="3"/>
        <end position="44"/>
    </location>
</feature>
<protein>
    <submittedName>
        <fullName evidence="2">Transposase IS607 family protein</fullName>
    </submittedName>
</protein>
<dbReference type="InterPro" id="IPR021027">
    <property type="entry name" value="Transposase_put_HTH"/>
</dbReference>
<reference evidence="2" key="2">
    <citation type="journal article" date="2014" name="ISME J.">
        <title>Microbial stratification in low pH oxic and suboxic macroscopic growths along an acid mine drainage.</title>
        <authorList>
            <person name="Mendez-Garcia C."/>
            <person name="Mesa V."/>
            <person name="Sprenger R.R."/>
            <person name="Richter M."/>
            <person name="Diez M.S."/>
            <person name="Solano J."/>
            <person name="Bargiela R."/>
            <person name="Golyshina O.V."/>
            <person name="Manteca A."/>
            <person name="Ramos J.L."/>
            <person name="Gallego J.R."/>
            <person name="Llorente I."/>
            <person name="Martins Dos Santos V.A."/>
            <person name="Jensen O.N."/>
            <person name="Pelaez A.I."/>
            <person name="Sanchez J."/>
            <person name="Ferrer M."/>
        </authorList>
    </citation>
    <scope>NUCLEOTIDE SEQUENCE</scope>
</reference>
<dbReference type="AlphaFoldDB" id="T0YEN5"/>
<evidence type="ECO:0000259" key="1">
    <source>
        <dbReference type="Pfam" id="PF12323"/>
    </source>
</evidence>
<dbReference type="EMBL" id="AUZY01011606">
    <property type="protein sequence ID" value="EQD33851.1"/>
    <property type="molecule type" value="Genomic_DNA"/>
</dbReference>
<evidence type="ECO:0000313" key="2">
    <source>
        <dbReference type="EMBL" id="EQD33851.1"/>
    </source>
</evidence>
<organism evidence="2">
    <name type="scientific">mine drainage metagenome</name>
    <dbReference type="NCBI Taxonomy" id="410659"/>
    <lineage>
        <taxon>unclassified sequences</taxon>
        <taxon>metagenomes</taxon>
        <taxon>ecological metagenomes</taxon>
    </lineage>
</organism>
<sequence>GGMTVTQAFRYELDPTVRQQRLLARAAGTARYAFNWGLAVCKRLLDVGKPVPHAVELHR</sequence>
<feature type="non-terminal residue" evidence="2">
    <location>
        <position position="1"/>
    </location>
</feature>
<comment type="caution">
    <text evidence="2">The sequence shown here is derived from an EMBL/GenBank/DDBJ whole genome shotgun (WGS) entry which is preliminary data.</text>
</comment>